<name>A0ACB5RIT7_9CLOT</name>
<organism evidence="1 2">
    <name type="scientific">Inconstantimicrobium mannanitabidum</name>
    <dbReference type="NCBI Taxonomy" id="1604901"/>
    <lineage>
        <taxon>Bacteria</taxon>
        <taxon>Bacillati</taxon>
        <taxon>Bacillota</taxon>
        <taxon>Clostridia</taxon>
        <taxon>Eubacteriales</taxon>
        <taxon>Clostridiaceae</taxon>
        <taxon>Inconstantimicrobium</taxon>
    </lineage>
</organism>
<keyword evidence="2" id="KW-1185">Reference proteome</keyword>
<protein>
    <submittedName>
        <fullName evidence="1">Membrane protein</fullName>
    </submittedName>
</protein>
<dbReference type="Proteomes" id="UP001058074">
    <property type="component" value="Unassembled WGS sequence"/>
</dbReference>
<comment type="caution">
    <text evidence="1">The sequence shown here is derived from an EMBL/GenBank/DDBJ whole genome shotgun (WGS) entry which is preliminary data.</text>
</comment>
<gene>
    <name evidence="1" type="ORF">rsdtw13_42750</name>
</gene>
<evidence type="ECO:0000313" key="2">
    <source>
        <dbReference type="Proteomes" id="UP001058074"/>
    </source>
</evidence>
<proteinExistence type="predicted"/>
<reference evidence="1" key="1">
    <citation type="journal article" date="2025" name="Int. J. Syst. Evol. Microbiol.">
        <title>Inconstantimicrobium mannanitabidum sp. nov., a novel member of the family Clostridiaceae isolated from anoxic soil under the treatment of reductive soil disinfestation.</title>
        <authorList>
            <person name="Ueki A."/>
            <person name="Tonouchi A."/>
            <person name="Honma S."/>
            <person name="Kaku N."/>
            <person name="Ueki K."/>
        </authorList>
    </citation>
    <scope>NUCLEOTIDE SEQUENCE</scope>
    <source>
        <strain evidence="1">TW13</strain>
    </source>
</reference>
<evidence type="ECO:0000313" key="1">
    <source>
        <dbReference type="EMBL" id="GKX69017.1"/>
    </source>
</evidence>
<sequence length="715" mass="81988">MLTIDDNELVNRNFNEFINSFSDSLHKEEFIYDKNSFIKNATEDLCSILKESSKKSSSADLNHIAAKYFSSLLESVNLVSKVYCEFEDTKEIASIRSYSGFVKLVTFSDGDKVFLYRKNSEVLSIFNRVVKWINKKLQKEKRLYIQDFIESEGYIFSEFIEDESSKNKLQADRFYLKLGELLAIIYILNLRNVNLENILIKGDSPVIVDFSDINIIEPRRAFFCDDIAKNILDGSIYKQEILTFNKLEFKEEYIEYIKEGFQIVYNIVLEEKLNVTRLISTNLGKDSSIANYILIKIQMLNNQDLKRQLNFIDARFSRKHIYNNGVCFSKNELKTELNSEHLLTVALKLGDYIIEKGIIGYKNSKIERTWIDTLENNTVSIIGSNLYEGNNGIALFLAYLGASSKKEYFISSAFEAMEVVKRYIENANKNIDLPLGAFKGISGMFYTLAKLYKLTGREDIKEFIKDNISILYRLMGSKCVNVMDGSAGIIGILTCIYNDIDDKELKKTTLDLINIAYKNVVQQVKILDSKDVFNVGFAYGLSGIIAYLSKLIPMKSDEGVEEFIAYILSLERKLYEKEKSKLKNNWLNGLSGILLSRLMLKDAGYKDLLLDEEIEFFVNMVIEKGLGDNPYYGYGQIGNLEILNYAAKVSKNPILKNRCINTYNNIIESILDGTMYENIDYDKESLSFINGLAGIGYSLIQKYDENLVPQILFFS</sequence>
<dbReference type="EMBL" id="BROD01000002">
    <property type="protein sequence ID" value="GKX69017.1"/>
    <property type="molecule type" value="Genomic_DNA"/>
</dbReference>
<accession>A0ACB5RIT7</accession>